<dbReference type="PROSITE" id="PS51318">
    <property type="entry name" value="TAT"/>
    <property type="match status" value="1"/>
</dbReference>
<dbReference type="InterPro" id="IPR023631">
    <property type="entry name" value="Amidase_dom"/>
</dbReference>
<comment type="similarity">
    <text evidence="1">Belongs to the amidase family.</text>
</comment>
<keyword evidence="2" id="KW-0732">Signal</keyword>
<keyword evidence="5" id="KW-1185">Reference proteome</keyword>
<feature type="chain" id="PRO_5042832142" evidence="2">
    <location>
        <begin position="26"/>
        <end position="501"/>
    </location>
</feature>
<dbReference type="GO" id="GO:0003824">
    <property type="term" value="F:catalytic activity"/>
    <property type="evidence" value="ECO:0007669"/>
    <property type="project" value="InterPro"/>
</dbReference>
<name>A0AAQ1HY53_9PSED</name>
<dbReference type="InterPro" id="IPR006311">
    <property type="entry name" value="TAT_signal"/>
</dbReference>
<feature type="signal peptide" evidence="2">
    <location>
        <begin position="1"/>
        <end position="25"/>
    </location>
</feature>
<protein>
    <submittedName>
        <fullName evidence="4">Amidase</fullName>
    </submittedName>
</protein>
<dbReference type="Gene3D" id="3.90.1300.10">
    <property type="entry name" value="Amidase signature (AS) domain"/>
    <property type="match status" value="1"/>
</dbReference>
<evidence type="ECO:0000259" key="3">
    <source>
        <dbReference type="Pfam" id="PF01425"/>
    </source>
</evidence>
<dbReference type="Pfam" id="PF01425">
    <property type="entry name" value="Amidase"/>
    <property type="match status" value="1"/>
</dbReference>
<dbReference type="RefSeq" id="WP_083426805.1">
    <property type="nucleotide sequence ID" value="NZ_FOLS01000023.1"/>
</dbReference>
<proteinExistence type="inferred from homology"/>
<dbReference type="EMBL" id="FOLS01000023">
    <property type="protein sequence ID" value="SFD34975.1"/>
    <property type="molecule type" value="Genomic_DNA"/>
</dbReference>
<organism evidence="4 5">
    <name type="scientific">Pseudomonas citronellolis</name>
    <dbReference type="NCBI Taxonomy" id="53408"/>
    <lineage>
        <taxon>Bacteria</taxon>
        <taxon>Pseudomonadati</taxon>
        <taxon>Pseudomonadota</taxon>
        <taxon>Gammaproteobacteria</taxon>
        <taxon>Pseudomonadales</taxon>
        <taxon>Pseudomonadaceae</taxon>
        <taxon>Pseudomonas</taxon>
    </lineage>
</organism>
<dbReference type="InterPro" id="IPR020556">
    <property type="entry name" value="Amidase_CS"/>
</dbReference>
<dbReference type="PIRSF" id="PIRSF001221">
    <property type="entry name" value="Amidase_fungi"/>
    <property type="match status" value="1"/>
</dbReference>
<dbReference type="NCBIfam" id="NF005687">
    <property type="entry name" value="PRK07487.1"/>
    <property type="match status" value="1"/>
</dbReference>
<dbReference type="InterPro" id="IPR000120">
    <property type="entry name" value="Amidase"/>
</dbReference>
<dbReference type="Proteomes" id="UP000183385">
    <property type="component" value="Unassembled WGS sequence"/>
</dbReference>
<sequence length="501" mass="52825">MQRRDFMTGAAALSAGLLLGRNALAASVKQGQAALTLPDAPLWQWQASELAAGIARGAISSREAVESCLGRIAEANPGLKAVVHEMRDEALRAAQRADQRRGDDALPPLHGVPVTVKINQNVAGQPNTNGILARRDNIAADNSPVVQNLLDNGAVIIGLTSTPEFSFRWYTESPLYGRTLNPWRADITPGGSSGGAASAVAAGMCPIAHGNDIAGSIRYPAYACGVVGLRPSVGRIPTGLGLGFAGQQIATQGPLARSVADARLAFLAMASSGGADPNWVSPVAAPEAREKRVVGLVNELPGIPLDASVRDNLAAVAKMLEDAGYRVEPVSLPDHELATQTWLRIVMTEIRLQLLPVMQREGSEALQAAVQGMLEATPETGLDEYVVALATRNNLRVKWRALFQRYDALIAPVSASAPLPWGLDAQGGEAMARIMRQQAILMSVALSGLPALSVPSGLQGERLPAGVQVIADHYREDRCFQVAAVIEAAARMPRAYRTGPA</sequence>
<accession>A0AAQ1HY53</accession>
<feature type="domain" description="Amidase" evidence="3">
    <location>
        <begin position="63"/>
        <end position="479"/>
    </location>
</feature>
<dbReference type="PROSITE" id="PS00571">
    <property type="entry name" value="AMIDASES"/>
    <property type="match status" value="1"/>
</dbReference>
<reference evidence="4 5" key="1">
    <citation type="submission" date="2016-10" db="EMBL/GenBank/DDBJ databases">
        <authorList>
            <person name="Varghese N."/>
            <person name="Submissions S."/>
        </authorList>
    </citation>
    <scope>NUCLEOTIDE SEQUENCE [LARGE SCALE GENOMIC DNA]</scope>
    <source>
        <strain evidence="4 5">LMG 18378</strain>
    </source>
</reference>
<gene>
    <name evidence="4" type="ORF">SAMN05216577_12378</name>
</gene>
<dbReference type="AlphaFoldDB" id="A0AAQ1HY53"/>
<dbReference type="SUPFAM" id="SSF75304">
    <property type="entry name" value="Amidase signature (AS) enzymes"/>
    <property type="match status" value="1"/>
</dbReference>
<evidence type="ECO:0000313" key="4">
    <source>
        <dbReference type="EMBL" id="SFD34975.1"/>
    </source>
</evidence>
<dbReference type="PANTHER" id="PTHR11895:SF7">
    <property type="entry name" value="GLUTAMYL-TRNA(GLN) AMIDOTRANSFERASE SUBUNIT A, MITOCHONDRIAL"/>
    <property type="match status" value="1"/>
</dbReference>
<comment type="caution">
    <text evidence="4">The sequence shown here is derived from an EMBL/GenBank/DDBJ whole genome shotgun (WGS) entry which is preliminary data.</text>
</comment>
<dbReference type="InterPro" id="IPR036928">
    <property type="entry name" value="AS_sf"/>
</dbReference>
<evidence type="ECO:0000313" key="5">
    <source>
        <dbReference type="Proteomes" id="UP000183385"/>
    </source>
</evidence>
<evidence type="ECO:0000256" key="1">
    <source>
        <dbReference type="ARBA" id="ARBA00009199"/>
    </source>
</evidence>
<evidence type="ECO:0000256" key="2">
    <source>
        <dbReference type="SAM" id="SignalP"/>
    </source>
</evidence>
<dbReference type="PANTHER" id="PTHR11895">
    <property type="entry name" value="TRANSAMIDASE"/>
    <property type="match status" value="1"/>
</dbReference>